<sequence length="251" mass="28964">MNITLKAIDFKYPTKEEKVEACKNYPEIKRFGFPEVNAFASLNDIIDSDAIGFDDKVRRNNLHYWDVCIENKLFNLFNAYINSVTHYNRGIPNKLENLEANQPINYVLFNFYLESFYSLFFSVGDVVAQLINVYYSLGFKERSLKRGDNAVSFHKVKTNMVHLNQNLYKILDDFGVATRKASNFRHNLTHAFPNNQSNHLISTTVNTNDGKIYGFHGGVATAPSEFMDNINESLEQLSVLMKDLRKEFNLD</sequence>
<name>A0ABW6BZY3_9BACT</name>
<dbReference type="Proteomes" id="UP001597641">
    <property type="component" value="Unassembled WGS sequence"/>
</dbReference>
<dbReference type="Pfam" id="PF18730">
    <property type="entry name" value="HEPN_Cthe2314"/>
    <property type="match status" value="1"/>
</dbReference>
<dbReference type="InterPro" id="IPR041394">
    <property type="entry name" value="HEPN_Cthe2314"/>
</dbReference>
<evidence type="ECO:0000313" key="2">
    <source>
        <dbReference type="EMBL" id="MFD3002608.1"/>
    </source>
</evidence>
<dbReference type="EMBL" id="JBHUOX010000018">
    <property type="protein sequence ID" value="MFD3002608.1"/>
    <property type="molecule type" value="Genomic_DNA"/>
</dbReference>
<accession>A0ABW6BZY3</accession>
<keyword evidence="3" id="KW-1185">Reference proteome</keyword>
<organism evidence="2 3">
    <name type="scientific">Pontibacter toksunensis</name>
    <dbReference type="NCBI Taxonomy" id="1332631"/>
    <lineage>
        <taxon>Bacteria</taxon>
        <taxon>Pseudomonadati</taxon>
        <taxon>Bacteroidota</taxon>
        <taxon>Cytophagia</taxon>
        <taxon>Cytophagales</taxon>
        <taxon>Hymenobacteraceae</taxon>
        <taxon>Pontibacter</taxon>
    </lineage>
</organism>
<proteinExistence type="predicted"/>
<gene>
    <name evidence="2" type="ORF">ACFS7Z_19715</name>
</gene>
<evidence type="ECO:0000313" key="3">
    <source>
        <dbReference type="Proteomes" id="UP001597641"/>
    </source>
</evidence>
<reference evidence="3" key="1">
    <citation type="journal article" date="2019" name="Int. J. Syst. Evol. Microbiol.">
        <title>The Global Catalogue of Microorganisms (GCM) 10K type strain sequencing project: providing services to taxonomists for standard genome sequencing and annotation.</title>
        <authorList>
            <consortium name="The Broad Institute Genomics Platform"/>
            <consortium name="The Broad Institute Genome Sequencing Center for Infectious Disease"/>
            <person name="Wu L."/>
            <person name="Ma J."/>
        </authorList>
    </citation>
    <scope>NUCLEOTIDE SEQUENCE [LARGE SCALE GENOMIC DNA]</scope>
    <source>
        <strain evidence="3">KCTC 23984</strain>
    </source>
</reference>
<protein>
    <submittedName>
        <fullName evidence="2">Cthe_2314 family HEPN domain-containing protein</fullName>
    </submittedName>
</protein>
<evidence type="ECO:0000259" key="1">
    <source>
        <dbReference type="Pfam" id="PF18730"/>
    </source>
</evidence>
<comment type="caution">
    <text evidence="2">The sequence shown here is derived from an EMBL/GenBank/DDBJ whole genome shotgun (WGS) entry which is preliminary data.</text>
</comment>
<feature type="domain" description="Cthe-2314-like HEPN" evidence="1">
    <location>
        <begin position="69"/>
        <end position="242"/>
    </location>
</feature>
<dbReference type="RefSeq" id="WP_377488325.1">
    <property type="nucleotide sequence ID" value="NZ_JBHUOX010000018.1"/>
</dbReference>